<dbReference type="GO" id="GO:0005524">
    <property type="term" value="F:ATP binding"/>
    <property type="evidence" value="ECO:0007669"/>
    <property type="project" value="UniProtKB-KW"/>
</dbReference>
<protein>
    <submittedName>
        <fullName evidence="5">ABC-2 type transport system ATP-binding protein</fullName>
    </submittedName>
</protein>
<evidence type="ECO:0000256" key="1">
    <source>
        <dbReference type="ARBA" id="ARBA00022448"/>
    </source>
</evidence>
<reference evidence="5 6" key="1">
    <citation type="submission" date="2016-11" db="EMBL/GenBank/DDBJ databases">
        <authorList>
            <person name="Jaros S."/>
            <person name="Januszkiewicz K."/>
            <person name="Wedrychowicz H."/>
        </authorList>
    </citation>
    <scope>NUCLEOTIDE SEQUENCE [LARGE SCALE GENOMIC DNA]</scope>
    <source>
        <strain evidence="5 6">DSM 21864</strain>
    </source>
</reference>
<dbReference type="InterPro" id="IPR027417">
    <property type="entry name" value="P-loop_NTPase"/>
</dbReference>
<name>A0A1M6F567_9CLOT</name>
<dbReference type="OrthoDB" id="9804819at2"/>
<evidence type="ECO:0000259" key="4">
    <source>
        <dbReference type="PROSITE" id="PS50893"/>
    </source>
</evidence>
<dbReference type="Gene3D" id="3.40.50.300">
    <property type="entry name" value="P-loop containing nucleotide triphosphate hydrolases"/>
    <property type="match status" value="1"/>
</dbReference>
<dbReference type="SUPFAM" id="SSF52540">
    <property type="entry name" value="P-loop containing nucleoside triphosphate hydrolases"/>
    <property type="match status" value="1"/>
</dbReference>
<keyword evidence="2" id="KW-0547">Nucleotide-binding</keyword>
<dbReference type="CDD" id="cd03230">
    <property type="entry name" value="ABC_DR_subfamily_A"/>
    <property type="match status" value="1"/>
</dbReference>
<dbReference type="Proteomes" id="UP000184080">
    <property type="component" value="Unassembled WGS sequence"/>
</dbReference>
<dbReference type="InterPro" id="IPR003439">
    <property type="entry name" value="ABC_transporter-like_ATP-bd"/>
</dbReference>
<evidence type="ECO:0000313" key="6">
    <source>
        <dbReference type="Proteomes" id="UP000184080"/>
    </source>
</evidence>
<evidence type="ECO:0000256" key="2">
    <source>
        <dbReference type="ARBA" id="ARBA00022741"/>
    </source>
</evidence>
<dbReference type="AlphaFoldDB" id="A0A1M6F567"/>
<dbReference type="GO" id="GO:0016887">
    <property type="term" value="F:ATP hydrolysis activity"/>
    <property type="evidence" value="ECO:0007669"/>
    <property type="project" value="InterPro"/>
</dbReference>
<dbReference type="InterPro" id="IPR051782">
    <property type="entry name" value="ABC_Transporter_VariousFunc"/>
</dbReference>
<accession>A0A1M6F567</accession>
<dbReference type="SMART" id="SM00382">
    <property type="entry name" value="AAA"/>
    <property type="match status" value="1"/>
</dbReference>
<dbReference type="EMBL" id="FQZO01000002">
    <property type="protein sequence ID" value="SHI92847.1"/>
    <property type="molecule type" value="Genomic_DNA"/>
</dbReference>
<feature type="domain" description="ABC transporter" evidence="4">
    <location>
        <begin position="5"/>
        <end position="230"/>
    </location>
</feature>
<dbReference type="Pfam" id="PF00005">
    <property type="entry name" value="ABC_tran"/>
    <property type="match status" value="1"/>
</dbReference>
<dbReference type="PANTHER" id="PTHR42939">
    <property type="entry name" value="ABC TRANSPORTER ATP-BINDING PROTEIN ALBC-RELATED"/>
    <property type="match status" value="1"/>
</dbReference>
<dbReference type="PANTHER" id="PTHR42939:SF1">
    <property type="entry name" value="ABC TRANSPORTER ATP-BINDING PROTEIN ALBC-RELATED"/>
    <property type="match status" value="1"/>
</dbReference>
<keyword evidence="3 5" id="KW-0067">ATP-binding</keyword>
<evidence type="ECO:0000313" key="5">
    <source>
        <dbReference type="EMBL" id="SHI92847.1"/>
    </source>
</evidence>
<organism evidence="5 6">
    <name type="scientific">Clostridium amylolyticum</name>
    <dbReference type="NCBI Taxonomy" id="1121298"/>
    <lineage>
        <taxon>Bacteria</taxon>
        <taxon>Bacillati</taxon>
        <taxon>Bacillota</taxon>
        <taxon>Clostridia</taxon>
        <taxon>Eubacteriales</taxon>
        <taxon>Clostridiaceae</taxon>
        <taxon>Clostridium</taxon>
    </lineage>
</organism>
<gene>
    <name evidence="5" type="ORF">SAMN05444401_1811</name>
</gene>
<keyword evidence="6" id="KW-1185">Reference proteome</keyword>
<sequence length="289" mass="32750">MNSAIQCKGLTKSYRKTEAVKDIDLTIHENKIYGLLGRNGAGKTTLLNLICSEIIRDSGEVKIYGEEVFENSNALENICLVKEKGFSTEDKKAEEIFAIASILYKNWDEEYKNSLVKEFNLNTKKKYKNLSRGTQSIVGLIIGLASRARITIFDEPSLGLDAAAREKFYNLLLQDYEINPRTIIISTHLIDEVSNMFEEVLILNKGEVMVQEDVVSLLEKARFISGKEEVIMPLISGKKIIHKESFGATSIIGVWGKFNDKELQILRENNLEISPMPLQKLFIYLTEEC</sequence>
<proteinExistence type="predicted"/>
<dbReference type="PROSITE" id="PS50893">
    <property type="entry name" value="ABC_TRANSPORTER_2"/>
    <property type="match status" value="1"/>
</dbReference>
<dbReference type="STRING" id="1121298.SAMN05444401_1811"/>
<keyword evidence="1" id="KW-0813">Transport</keyword>
<evidence type="ECO:0000256" key="3">
    <source>
        <dbReference type="ARBA" id="ARBA00022840"/>
    </source>
</evidence>
<dbReference type="InterPro" id="IPR003593">
    <property type="entry name" value="AAA+_ATPase"/>
</dbReference>